<dbReference type="InterPro" id="IPR050471">
    <property type="entry name" value="AB_hydrolase"/>
</dbReference>
<protein>
    <submittedName>
        <fullName evidence="2">Alpha/Beta hydrolase protein</fullName>
    </submittedName>
</protein>
<dbReference type="STRING" id="196109.A0A136IZM5"/>
<dbReference type="AlphaFoldDB" id="A0A136IZM5"/>
<organism evidence="2 3">
    <name type="scientific">Microdochium bolleyi</name>
    <dbReference type="NCBI Taxonomy" id="196109"/>
    <lineage>
        <taxon>Eukaryota</taxon>
        <taxon>Fungi</taxon>
        <taxon>Dikarya</taxon>
        <taxon>Ascomycota</taxon>
        <taxon>Pezizomycotina</taxon>
        <taxon>Sordariomycetes</taxon>
        <taxon>Xylariomycetidae</taxon>
        <taxon>Xylariales</taxon>
        <taxon>Microdochiaceae</taxon>
        <taxon>Microdochium</taxon>
    </lineage>
</organism>
<dbReference type="SUPFAM" id="SSF53474">
    <property type="entry name" value="alpha/beta-Hydrolases"/>
    <property type="match status" value="1"/>
</dbReference>
<dbReference type="Pfam" id="PF12697">
    <property type="entry name" value="Abhydrolase_6"/>
    <property type="match status" value="1"/>
</dbReference>
<dbReference type="PANTHER" id="PTHR43433">
    <property type="entry name" value="HYDROLASE, ALPHA/BETA FOLD FAMILY PROTEIN"/>
    <property type="match status" value="1"/>
</dbReference>
<dbReference type="Proteomes" id="UP000070501">
    <property type="component" value="Unassembled WGS sequence"/>
</dbReference>
<reference evidence="3" key="1">
    <citation type="submission" date="2016-02" db="EMBL/GenBank/DDBJ databases">
        <title>Draft genome sequence of Microdochium bolleyi, a fungal endophyte of beachgrass.</title>
        <authorList>
            <consortium name="DOE Joint Genome Institute"/>
            <person name="David A.S."/>
            <person name="May G."/>
            <person name="Haridas S."/>
            <person name="Lim J."/>
            <person name="Wang M."/>
            <person name="Labutti K."/>
            <person name="Lipzen A."/>
            <person name="Barry K."/>
            <person name="Grigoriev I.V."/>
        </authorList>
    </citation>
    <scope>NUCLEOTIDE SEQUENCE [LARGE SCALE GENOMIC DNA]</scope>
    <source>
        <strain evidence="3">J235TASD1</strain>
    </source>
</reference>
<evidence type="ECO:0000313" key="2">
    <source>
        <dbReference type="EMBL" id="KXJ90397.1"/>
    </source>
</evidence>
<dbReference type="OrthoDB" id="19657at2759"/>
<dbReference type="InParanoid" id="A0A136IZM5"/>
<gene>
    <name evidence="2" type="ORF">Micbo1qcDRAFT_234413</name>
</gene>
<dbReference type="InterPro" id="IPR000073">
    <property type="entry name" value="AB_hydrolase_1"/>
</dbReference>
<dbReference type="EMBL" id="KQ964252">
    <property type="protein sequence ID" value="KXJ90397.1"/>
    <property type="molecule type" value="Genomic_DNA"/>
</dbReference>
<dbReference type="GO" id="GO:0016787">
    <property type="term" value="F:hydrolase activity"/>
    <property type="evidence" value="ECO:0007669"/>
    <property type="project" value="UniProtKB-KW"/>
</dbReference>
<dbReference type="Gene3D" id="3.40.50.1820">
    <property type="entry name" value="alpha/beta hydrolase"/>
    <property type="match status" value="1"/>
</dbReference>
<proteinExistence type="predicted"/>
<evidence type="ECO:0000259" key="1">
    <source>
        <dbReference type="Pfam" id="PF12697"/>
    </source>
</evidence>
<sequence length="351" mass="38260">MSPYPPTIAQAKASPAFPAALWDLQPSQSGILAAGASRRSPANVSWEIHGDGPIKVILICGLGLVKADLQNQTLFLGHTHGDKYSLLLVDNRGTGGSAAGTHFHRTSTSAMAHDILEVADHIGWTGHRQLHVGGGSMGGMIAQELALAAPTRICSLSLWSTTARYERSPRASWLQGIWESLQMVLPKPLEEEIRHFARIAYTPEWLAAPDDVELPEADTPRCSVPPGGIGRFENNYERFVAVEVQKRQVAGSLTFSGFVMHAVAAATHHKSPEQLRKLADEVGRERIMVLHGVQDQAMPVELGKKLIEAIRPGTSSIVDGLGHAPIHERPRWFNDLLAERFEAGEKDKLRS</sequence>
<keyword evidence="3" id="KW-1185">Reference proteome</keyword>
<evidence type="ECO:0000313" key="3">
    <source>
        <dbReference type="Proteomes" id="UP000070501"/>
    </source>
</evidence>
<accession>A0A136IZM5</accession>
<name>A0A136IZM5_9PEZI</name>
<dbReference type="InterPro" id="IPR029058">
    <property type="entry name" value="AB_hydrolase_fold"/>
</dbReference>
<feature type="domain" description="AB hydrolase-1" evidence="1">
    <location>
        <begin position="57"/>
        <end position="335"/>
    </location>
</feature>
<keyword evidence="2" id="KW-0378">Hydrolase</keyword>
<dbReference type="PANTHER" id="PTHR43433:SF5">
    <property type="entry name" value="AB HYDROLASE-1 DOMAIN-CONTAINING PROTEIN"/>
    <property type="match status" value="1"/>
</dbReference>